<dbReference type="InterPro" id="IPR029052">
    <property type="entry name" value="Metallo-depent_PP-like"/>
</dbReference>
<feature type="binding site" evidence="10">
    <location>
        <position position="163"/>
    </location>
    <ligand>
        <name>substrate</name>
    </ligand>
</feature>
<dbReference type="InterPro" id="IPR010138">
    <property type="entry name" value="UDP-diacylglucosamine_Hdrlase"/>
</dbReference>
<evidence type="ECO:0000256" key="1">
    <source>
        <dbReference type="ARBA" id="ARBA00022475"/>
    </source>
</evidence>
<dbReference type="GO" id="GO:0008758">
    <property type="term" value="F:UDP-2,3-diacylglucosamine hydrolase activity"/>
    <property type="evidence" value="ECO:0007669"/>
    <property type="project" value="UniProtKB-UniRule"/>
</dbReference>
<feature type="binding site" evidence="10">
    <location>
        <position position="166"/>
    </location>
    <ligand>
        <name>substrate</name>
    </ligand>
</feature>
<feature type="binding site" evidence="10">
    <location>
        <position position="194"/>
    </location>
    <ligand>
        <name>Mn(2+)</name>
        <dbReference type="ChEBI" id="CHEBI:29035"/>
        <label>2</label>
    </ligand>
</feature>
<name>A0A220UKW1_9GAMM</name>
<dbReference type="Proteomes" id="UP000198367">
    <property type="component" value="Chromosome"/>
</dbReference>
<keyword evidence="7 10" id="KW-0443">Lipid metabolism</keyword>
<keyword evidence="2 10" id="KW-0444">Lipid biosynthesis</keyword>
<dbReference type="KEGG" id="sbj:CF168_07575"/>
<keyword evidence="6 10" id="KW-0378">Hydrolase</keyword>
<evidence type="ECO:0000256" key="6">
    <source>
        <dbReference type="ARBA" id="ARBA00022801"/>
    </source>
</evidence>
<keyword evidence="8 10" id="KW-0472">Membrane</keyword>
<feature type="binding site" evidence="10">
    <location>
        <position position="10"/>
    </location>
    <ligand>
        <name>Mn(2+)</name>
        <dbReference type="ChEBI" id="CHEBI:29035"/>
        <label>1</label>
    </ligand>
</feature>
<keyword evidence="4 10" id="KW-0441">Lipid A biosynthesis</keyword>
<comment type="pathway">
    <text evidence="10">Glycolipid biosynthesis; lipid IV(A) biosynthesis; lipid IV(A) from (3R)-3-hydroxytetradecanoyl-[acyl-carrier-protein] and UDP-N-acetyl-alpha-D-glucosamine: step 4/6.</text>
</comment>
<dbReference type="PANTHER" id="PTHR34990:SF1">
    <property type="entry name" value="UDP-2,3-DIACYLGLUCOSAMINE HYDROLASE"/>
    <property type="match status" value="1"/>
</dbReference>
<evidence type="ECO:0000256" key="9">
    <source>
        <dbReference type="ARBA" id="ARBA00023211"/>
    </source>
</evidence>
<evidence type="ECO:0000313" key="13">
    <source>
        <dbReference type="Proteomes" id="UP000198367"/>
    </source>
</evidence>
<dbReference type="SUPFAM" id="SSF56300">
    <property type="entry name" value="Metallo-dependent phosphatases"/>
    <property type="match status" value="1"/>
</dbReference>
<accession>A0A220UKW1</accession>
<sequence length="239" mass="27034">MRTLFIGDLHLSADRLDITQAFNRFLDTELDDADALYILGDLFEVWVGDDLAAPFALELARKLKQISLRLPIYFIHGNRDFMLGKQFADAAGMQMLPEVTCLELYGVNTVILHGDSLCTLDKAYQRFRKLRSFAFARWLYSCLPKKKRQAIANKIRSNSQSSNQQKSYVIMDVEPSAVDALFAKTHCKQMIHGHTHRPAIHDLTHGCKRIVVGDWYEQGSVLVVSADGVELKSLPFDAS</sequence>
<dbReference type="AlphaFoldDB" id="A0A220UKW1"/>
<evidence type="ECO:0000259" key="11">
    <source>
        <dbReference type="Pfam" id="PF00149"/>
    </source>
</evidence>
<feature type="binding site" evidence="10">
    <location>
        <position position="41"/>
    </location>
    <ligand>
        <name>Mn(2+)</name>
        <dbReference type="ChEBI" id="CHEBI:29035"/>
        <label>2</label>
    </ligand>
</feature>
<dbReference type="GO" id="GO:0030145">
    <property type="term" value="F:manganese ion binding"/>
    <property type="evidence" value="ECO:0007669"/>
    <property type="project" value="UniProtKB-UniRule"/>
</dbReference>
<dbReference type="InterPro" id="IPR043461">
    <property type="entry name" value="LpxH-like"/>
</dbReference>
<feature type="binding site" evidence="10">
    <location>
        <position position="194"/>
    </location>
    <ligand>
        <name>substrate</name>
    </ligand>
</feature>
<feature type="binding site" evidence="10">
    <location>
        <position position="41"/>
    </location>
    <ligand>
        <name>Mn(2+)</name>
        <dbReference type="ChEBI" id="CHEBI:29035"/>
        <label>1</label>
    </ligand>
</feature>
<evidence type="ECO:0000256" key="7">
    <source>
        <dbReference type="ARBA" id="ARBA00023098"/>
    </source>
</evidence>
<feature type="domain" description="Calcineurin-like phosphoesterase" evidence="11">
    <location>
        <begin position="1"/>
        <end position="198"/>
    </location>
</feature>
<dbReference type="GO" id="GO:0005737">
    <property type="term" value="C:cytoplasm"/>
    <property type="evidence" value="ECO:0007669"/>
    <property type="project" value="InterPro"/>
</dbReference>
<dbReference type="NCBIfam" id="TIGR01854">
    <property type="entry name" value="lipid_A_lpxH"/>
    <property type="match status" value="1"/>
</dbReference>
<dbReference type="PANTHER" id="PTHR34990">
    <property type="entry name" value="UDP-2,3-DIACYLGLUCOSAMINE HYDROLASE-RELATED"/>
    <property type="match status" value="1"/>
</dbReference>
<keyword evidence="1 10" id="KW-1003">Cell membrane</keyword>
<feature type="binding site" evidence="10">
    <location>
        <position position="196"/>
    </location>
    <ligand>
        <name>Mn(2+)</name>
        <dbReference type="ChEBI" id="CHEBI:29035"/>
        <label>1</label>
    </ligand>
</feature>
<keyword evidence="5 10" id="KW-0479">Metal-binding</keyword>
<evidence type="ECO:0000313" key="12">
    <source>
        <dbReference type="EMBL" id="ASK68755.1"/>
    </source>
</evidence>
<dbReference type="CDD" id="cd07398">
    <property type="entry name" value="MPP_YbbF-LpxH"/>
    <property type="match status" value="1"/>
</dbReference>
<feature type="binding site" evidence="10">
    <location>
        <position position="113"/>
    </location>
    <ligand>
        <name>Mn(2+)</name>
        <dbReference type="ChEBI" id="CHEBI:29035"/>
        <label>2</label>
    </ligand>
</feature>
<dbReference type="InterPro" id="IPR004843">
    <property type="entry name" value="Calcineurin-like_PHP"/>
</dbReference>
<reference evidence="12 13" key="1">
    <citation type="submission" date="2017-07" db="EMBL/GenBank/DDBJ databases">
        <title>Phenotypical and genomic characterization of a clinical isolate of Shewanella bicestrii sp. nov. producing an extended-spectrum beta-lactamase and a new oxacillinase variant.</title>
        <authorList>
            <person name="Jousset A.B."/>
            <person name="Bonnin R.A."/>
            <person name="Girlich D."/>
            <person name="Dabos L."/>
            <person name="Potron A."/>
            <person name="Dortet L."/>
            <person name="Glaser P."/>
            <person name="Naas T."/>
        </authorList>
    </citation>
    <scope>NUCLEOTIDE SEQUENCE [LARGE SCALE GENOMIC DNA]</scope>
    <source>
        <strain evidence="12 13">JAB-1</strain>
    </source>
</reference>
<organism evidence="12 13">
    <name type="scientific">Shewanella bicestrii</name>
    <dbReference type="NCBI Taxonomy" id="2018305"/>
    <lineage>
        <taxon>Bacteria</taxon>
        <taxon>Pseudomonadati</taxon>
        <taxon>Pseudomonadota</taxon>
        <taxon>Gammaproteobacteria</taxon>
        <taxon>Alteromonadales</taxon>
        <taxon>Shewanellaceae</taxon>
        <taxon>Shewanella</taxon>
    </lineage>
</organism>
<evidence type="ECO:0000256" key="3">
    <source>
        <dbReference type="ARBA" id="ARBA00022519"/>
    </source>
</evidence>
<dbReference type="RefSeq" id="WP_089067494.1">
    <property type="nucleotide sequence ID" value="NZ_CP022358.1"/>
</dbReference>
<keyword evidence="3 10" id="KW-0997">Cell inner membrane</keyword>
<dbReference type="Pfam" id="PF00149">
    <property type="entry name" value="Metallophos"/>
    <property type="match status" value="1"/>
</dbReference>
<dbReference type="GO" id="GO:0019897">
    <property type="term" value="C:extrinsic component of plasma membrane"/>
    <property type="evidence" value="ECO:0007669"/>
    <property type="project" value="UniProtKB-UniRule"/>
</dbReference>
<feature type="binding site" evidence="10">
    <location>
        <position position="159"/>
    </location>
    <ligand>
        <name>substrate</name>
    </ligand>
</feature>
<feature type="binding site" evidence="10">
    <location>
        <position position="121"/>
    </location>
    <ligand>
        <name>substrate</name>
    </ligand>
</feature>
<feature type="binding site" evidence="10">
    <location>
        <begin position="78"/>
        <end position="79"/>
    </location>
    <ligand>
        <name>substrate</name>
    </ligand>
</feature>
<evidence type="ECO:0000256" key="2">
    <source>
        <dbReference type="ARBA" id="ARBA00022516"/>
    </source>
</evidence>
<evidence type="ECO:0000256" key="4">
    <source>
        <dbReference type="ARBA" id="ARBA00022556"/>
    </source>
</evidence>
<feature type="binding site" evidence="10">
    <location>
        <position position="8"/>
    </location>
    <ligand>
        <name>Mn(2+)</name>
        <dbReference type="ChEBI" id="CHEBI:29035"/>
        <label>1</label>
    </ligand>
</feature>
<evidence type="ECO:0000256" key="8">
    <source>
        <dbReference type="ARBA" id="ARBA00023136"/>
    </source>
</evidence>
<dbReference type="EMBL" id="CP022358">
    <property type="protein sequence ID" value="ASK68755.1"/>
    <property type="molecule type" value="Genomic_DNA"/>
</dbReference>
<evidence type="ECO:0000256" key="10">
    <source>
        <dbReference type="HAMAP-Rule" id="MF_00575"/>
    </source>
</evidence>
<dbReference type="Gene3D" id="3.60.21.10">
    <property type="match status" value="1"/>
</dbReference>
<dbReference type="EC" id="3.6.1.54" evidence="10"/>
<keyword evidence="13" id="KW-1185">Reference proteome</keyword>
<comment type="subcellular location">
    <subcellularLocation>
        <location evidence="10">Cell inner membrane</location>
        <topology evidence="10">Peripheral membrane protein</topology>
        <orientation evidence="10">Cytoplasmic side</orientation>
    </subcellularLocation>
</comment>
<keyword evidence="9 10" id="KW-0464">Manganese</keyword>
<dbReference type="UniPathway" id="UPA00359">
    <property type="reaction ID" value="UER00480"/>
</dbReference>
<dbReference type="HAMAP" id="MF_00575">
    <property type="entry name" value="LpxH"/>
    <property type="match status" value="1"/>
</dbReference>
<comment type="similarity">
    <text evidence="10">Belongs to the LpxH family.</text>
</comment>
<dbReference type="NCBIfam" id="NF003743">
    <property type="entry name" value="PRK05340.1"/>
    <property type="match status" value="1"/>
</dbReference>
<dbReference type="GO" id="GO:0009245">
    <property type="term" value="P:lipid A biosynthetic process"/>
    <property type="evidence" value="ECO:0007669"/>
    <property type="project" value="UniProtKB-UniRule"/>
</dbReference>
<comment type="catalytic activity">
    <reaction evidence="10">
        <text>UDP-2-N,3-O-bis[(3R)-3-hydroxytetradecanoyl]-alpha-D-glucosamine + H2O = 2-N,3-O-bis[(3R)-3-hydroxytetradecanoyl]-alpha-D-glucosaminyl 1-phosphate + UMP + 2 H(+)</text>
        <dbReference type="Rhea" id="RHEA:25213"/>
        <dbReference type="ChEBI" id="CHEBI:15377"/>
        <dbReference type="ChEBI" id="CHEBI:15378"/>
        <dbReference type="ChEBI" id="CHEBI:57865"/>
        <dbReference type="ChEBI" id="CHEBI:57957"/>
        <dbReference type="ChEBI" id="CHEBI:78847"/>
        <dbReference type="EC" id="3.6.1.54"/>
    </reaction>
</comment>
<protein>
    <recommendedName>
        <fullName evidence="10">UDP-2,3-diacylglucosamine hydrolase</fullName>
        <ecNumber evidence="10">3.6.1.54</ecNumber>
    </recommendedName>
    <alternativeName>
        <fullName evidence="10">UDP-2,3-diacylglucosamine diphosphatase</fullName>
    </alternativeName>
</protein>
<gene>
    <name evidence="10" type="primary">lpxH</name>
    <name evidence="12" type="ORF">CF168_07575</name>
</gene>
<comment type="function">
    <text evidence="10">Hydrolyzes the pyrophosphate bond of UDP-2,3-diacylglucosamine to yield 2,3-diacylglucosamine 1-phosphate (lipid X) and UMP by catalyzing the attack of water at the alpha-P atom. Involved in the biosynthesis of lipid A, a phosphorylated glycolipid that anchors the lipopolysaccharide to the outer membrane of the cell.</text>
</comment>
<evidence type="ECO:0000256" key="5">
    <source>
        <dbReference type="ARBA" id="ARBA00022723"/>
    </source>
</evidence>
<feature type="binding site" evidence="10">
    <location>
        <position position="78"/>
    </location>
    <ligand>
        <name>Mn(2+)</name>
        <dbReference type="ChEBI" id="CHEBI:29035"/>
        <label>2</label>
    </ligand>
</feature>
<comment type="cofactor">
    <cofactor evidence="10">
        <name>Mn(2+)</name>
        <dbReference type="ChEBI" id="CHEBI:29035"/>
    </cofactor>
    <text evidence="10">Binds 2 Mn(2+) ions per subunit in a binuclear metal center.</text>
</comment>
<proteinExistence type="inferred from homology"/>